<comment type="caution">
    <text evidence="2">The sequence shown here is derived from an EMBL/GenBank/DDBJ whole genome shotgun (WGS) entry which is preliminary data.</text>
</comment>
<evidence type="ECO:0000313" key="2">
    <source>
        <dbReference type="EMBL" id="MEQ2294892.1"/>
    </source>
</evidence>
<protein>
    <submittedName>
        <fullName evidence="2">Uncharacterized protein</fullName>
    </submittedName>
</protein>
<dbReference type="EMBL" id="JAHRIP010038075">
    <property type="protein sequence ID" value="MEQ2294892.1"/>
    <property type="molecule type" value="Genomic_DNA"/>
</dbReference>
<evidence type="ECO:0000313" key="3">
    <source>
        <dbReference type="Proteomes" id="UP001469553"/>
    </source>
</evidence>
<feature type="region of interest" description="Disordered" evidence="1">
    <location>
        <begin position="1"/>
        <end position="24"/>
    </location>
</feature>
<sequence length="146" mass="15830">MGGGGWSRWAGREEASVTDSKRGKEQRAARSLAGAADWVFKCVICNIKQNLSEALPGILKRTQGNIVSCQSQLSRSPDCSARSASQPTKCAFHISEKSFWSTDSEPRTALLYSRAEAMGKGDPLVQTGRSSLDTQWILGSFGRLCT</sequence>
<organism evidence="2 3">
    <name type="scientific">Ameca splendens</name>
    <dbReference type="NCBI Taxonomy" id="208324"/>
    <lineage>
        <taxon>Eukaryota</taxon>
        <taxon>Metazoa</taxon>
        <taxon>Chordata</taxon>
        <taxon>Craniata</taxon>
        <taxon>Vertebrata</taxon>
        <taxon>Euteleostomi</taxon>
        <taxon>Actinopterygii</taxon>
        <taxon>Neopterygii</taxon>
        <taxon>Teleostei</taxon>
        <taxon>Neoteleostei</taxon>
        <taxon>Acanthomorphata</taxon>
        <taxon>Ovalentaria</taxon>
        <taxon>Atherinomorphae</taxon>
        <taxon>Cyprinodontiformes</taxon>
        <taxon>Goodeidae</taxon>
        <taxon>Ameca</taxon>
    </lineage>
</organism>
<dbReference type="Proteomes" id="UP001469553">
    <property type="component" value="Unassembled WGS sequence"/>
</dbReference>
<name>A0ABV0YMF8_9TELE</name>
<evidence type="ECO:0000256" key="1">
    <source>
        <dbReference type="SAM" id="MobiDB-lite"/>
    </source>
</evidence>
<reference evidence="2 3" key="1">
    <citation type="submission" date="2021-06" db="EMBL/GenBank/DDBJ databases">
        <authorList>
            <person name="Palmer J.M."/>
        </authorList>
    </citation>
    <scope>NUCLEOTIDE SEQUENCE [LARGE SCALE GENOMIC DNA]</scope>
    <source>
        <strain evidence="2 3">AS_MEX2019</strain>
        <tissue evidence="2">Muscle</tissue>
    </source>
</reference>
<keyword evidence="3" id="KW-1185">Reference proteome</keyword>
<accession>A0ABV0YMF8</accession>
<gene>
    <name evidence="2" type="ORF">AMECASPLE_008529</name>
</gene>
<proteinExistence type="predicted"/>
<feature type="compositionally biased region" description="Basic and acidic residues" evidence="1">
    <location>
        <begin position="10"/>
        <end position="24"/>
    </location>
</feature>